<gene>
    <name evidence="1" type="ORF">BV22DRAFT_1134841</name>
</gene>
<dbReference type="Proteomes" id="UP000790709">
    <property type="component" value="Unassembled WGS sequence"/>
</dbReference>
<sequence length="336" mass="36824">MASAELIIERGMYIGDAFMLILWGKSSALLCINFCMFLQSSYLMLSPGRAAHKRKSRIFYVIYSAILLFFITVSTATDVVFGQLMWIEHRDVPRGPFAYFGENLAAWYNTFGTATDVAANAMGDGLLLYRVYMIWGSRPWVVAFPALIYLGSVVMAIMMTIESALPGANIWQGLAASFGIPWVALTISFNIIATVMIVTRLLLVYMRVRHVLPADLTRTYTGVISILVESALPFTILGVAYLAAYVQNSPTATALGFVWGNVVVVSPQLIILRVAMGVAWSKDTLARVNTSMVFAPSQGDTTGVETKAMGERSWNSDGTTVAPLTSKRSENSLTFV</sequence>
<evidence type="ECO:0000313" key="1">
    <source>
        <dbReference type="EMBL" id="KAH7918123.1"/>
    </source>
</evidence>
<name>A0ACB8AZ34_9AGAM</name>
<comment type="caution">
    <text evidence="1">The sequence shown here is derived from an EMBL/GenBank/DDBJ whole genome shotgun (WGS) entry which is preliminary data.</text>
</comment>
<reference evidence="1" key="1">
    <citation type="journal article" date="2021" name="New Phytol.">
        <title>Evolutionary innovations through gain and loss of genes in the ectomycorrhizal Boletales.</title>
        <authorList>
            <person name="Wu G."/>
            <person name="Miyauchi S."/>
            <person name="Morin E."/>
            <person name="Kuo A."/>
            <person name="Drula E."/>
            <person name="Varga T."/>
            <person name="Kohler A."/>
            <person name="Feng B."/>
            <person name="Cao Y."/>
            <person name="Lipzen A."/>
            <person name="Daum C."/>
            <person name="Hundley H."/>
            <person name="Pangilinan J."/>
            <person name="Johnson J."/>
            <person name="Barry K."/>
            <person name="LaButti K."/>
            <person name="Ng V."/>
            <person name="Ahrendt S."/>
            <person name="Min B."/>
            <person name="Choi I.G."/>
            <person name="Park H."/>
            <person name="Plett J.M."/>
            <person name="Magnuson J."/>
            <person name="Spatafora J.W."/>
            <person name="Nagy L.G."/>
            <person name="Henrissat B."/>
            <person name="Grigoriev I.V."/>
            <person name="Yang Z.L."/>
            <person name="Xu J."/>
            <person name="Martin F.M."/>
        </authorList>
    </citation>
    <scope>NUCLEOTIDE SEQUENCE</scope>
    <source>
        <strain evidence="1">KUC20120723A-06</strain>
    </source>
</reference>
<organism evidence="1 2">
    <name type="scientific">Leucogyrophana mollusca</name>
    <dbReference type="NCBI Taxonomy" id="85980"/>
    <lineage>
        <taxon>Eukaryota</taxon>
        <taxon>Fungi</taxon>
        <taxon>Dikarya</taxon>
        <taxon>Basidiomycota</taxon>
        <taxon>Agaricomycotina</taxon>
        <taxon>Agaricomycetes</taxon>
        <taxon>Agaricomycetidae</taxon>
        <taxon>Boletales</taxon>
        <taxon>Boletales incertae sedis</taxon>
        <taxon>Leucogyrophana</taxon>
    </lineage>
</organism>
<proteinExistence type="predicted"/>
<dbReference type="EMBL" id="MU266850">
    <property type="protein sequence ID" value="KAH7918123.1"/>
    <property type="molecule type" value="Genomic_DNA"/>
</dbReference>
<protein>
    <submittedName>
        <fullName evidence="1">Uncharacterized protein</fullName>
    </submittedName>
</protein>
<keyword evidence="2" id="KW-1185">Reference proteome</keyword>
<accession>A0ACB8AZ34</accession>
<evidence type="ECO:0000313" key="2">
    <source>
        <dbReference type="Proteomes" id="UP000790709"/>
    </source>
</evidence>